<dbReference type="Gene3D" id="2.40.50.140">
    <property type="entry name" value="Nucleic acid-binding proteins"/>
    <property type="match status" value="1"/>
</dbReference>
<evidence type="ECO:0000313" key="5">
    <source>
        <dbReference type="EMBL" id="TWH81701.1"/>
    </source>
</evidence>
<dbReference type="EMBL" id="VLKH01000003">
    <property type="protein sequence ID" value="TWH81701.1"/>
    <property type="molecule type" value="Genomic_DNA"/>
</dbReference>
<organism evidence="5 6">
    <name type="scientific">Sedimentibacter saalensis</name>
    <dbReference type="NCBI Taxonomy" id="130788"/>
    <lineage>
        <taxon>Bacteria</taxon>
        <taxon>Bacillati</taxon>
        <taxon>Bacillota</taxon>
        <taxon>Tissierellia</taxon>
        <taxon>Sedimentibacter</taxon>
    </lineage>
</organism>
<dbReference type="OrthoDB" id="360573at2"/>
<name>A0A562JEV3_9FIRM</name>
<evidence type="ECO:0000256" key="2">
    <source>
        <dbReference type="ARBA" id="ARBA00022884"/>
    </source>
</evidence>
<feature type="domain" description="TRNA-binding" evidence="4">
    <location>
        <begin position="13"/>
        <end position="116"/>
    </location>
</feature>
<keyword evidence="5" id="KW-0436">Ligase</keyword>
<dbReference type="AlphaFoldDB" id="A0A562JEV3"/>
<dbReference type="Proteomes" id="UP000315343">
    <property type="component" value="Unassembled WGS sequence"/>
</dbReference>
<keyword evidence="2 3" id="KW-0694">RNA-binding</keyword>
<keyword evidence="1 3" id="KW-0820">tRNA-binding</keyword>
<evidence type="ECO:0000259" key="4">
    <source>
        <dbReference type="PROSITE" id="PS50886"/>
    </source>
</evidence>
<gene>
    <name evidence="5" type="ORF">LY60_01456</name>
</gene>
<reference evidence="5 6" key="1">
    <citation type="submission" date="2019-07" db="EMBL/GenBank/DDBJ databases">
        <title>Genomic Encyclopedia of Type Strains, Phase I: the one thousand microbial genomes (KMG-I) project.</title>
        <authorList>
            <person name="Kyrpides N."/>
        </authorList>
    </citation>
    <scope>NUCLEOTIDE SEQUENCE [LARGE SCALE GENOMIC DNA]</scope>
    <source>
        <strain evidence="5 6">DSM 13558</strain>
    </source>
</reference>
<dbReference type="GO" id="GO:0000049">
    <property type="term" value="F:tRNA binding"/>
    <property type="evidence" value="ECO:0007669"/>
    <property type="project" value="UniProtKB-UniRule"/>
</dbReference>
<dbReference type="GO" id="GO:0016874">
    <property type="term" value="F:ligase activity"/>
    <property type="evidence" value="ECO:0007669"/>
    <property type="project" value="UniProtKB-KW"/>
</dbReference>
<dbReference type="PANTHER" id="PTHR11586:SF37">
    <property type="entry name" value="TRNA-BINDING DOMAIN-CONTAINING PROTEIN"/>
    <property type="match status" value="1"/>
</dbReference>
<evidence type="ECO:0000256" key="3">
    <source>
        <dbReference type="PROSITE-ProRule" id="PRU00209"/>
    </source>
</evidence>
<dbReference type="PANTHER" id="PTHR11586">
    <property type="entry name" value="TRNA-AMINOACYLATION COFACTOR ARC1 FAMILY MEMBER"/>
    <property type="match status" value="1"/>
</dbReference>
<proteinExistence type="predicted"/>
<accession>A0A562JEV3</accession>
<dbReference type="Pfam" id="PF01588">
    <property type="entry name" value="tRNA_bind"/>
    <property type="match status" value="1"/>
</dbReference>
<dbReference type="SUPFAM" id="SSF50249">
    <property type="entry name" value="Nucleic acid-binding proteins"/>
    <property type="match status" value="1"/>
</dbReference>
<dbReference type="PROSITE" id="PS50886">
    <property type="entry name" value="TRBD"/>
    <property type="match status" value="1"/>
</dbReference>
<protein>
    <submittedName>
        <fullName evidence="5">Methionine--tRNA ligase beta chain</fullName>
    </submittedName>
</protein>
<sequence>MNASVKPNITLDELDKIDIRVGTIISVEDIKSSNKLVKLSVDFGDFMRTILVGIKGERENPKEIEGKQALFVVNLAPKKMAGELSEGMLFDIGYADGIVPVLAQPEKTVPNGTRVG</sequence>
<evidence type="ECO:0000313" key="6">
    <source>
        <dbReference type="Proteomes" id="UP000315343"/>
    </source>
</evidence>
<evidence type="ECO:0000256" key="1">
    <source>
        <dbReference type="ARBA" id="ARBA00022555"/>
    </source>
</evidence>
<dbReference type="InterPro" id="IPR051270">
    <property type="entry name" value="Tyrosine-tRNA_ligase_regulator"/>
</dbReference>
<keyword evidence="6" id="KW-1185">Reference proteome</keyword>
<comment type="caution">
    <text evidence="5">The sequence shown here is derived from an EMBL/GenBank/DDBJ whole genome shotgun (WGS) entry which is preliminary data.</text>
</comment>
<dbReference type="RefSeq" id="WP_145081873.1">
    <property type="nucleotide sequence ID" value="NZ_VLKH01000003.1"/>
</dbReference>
<dbReference type="InterPro" id="IPR002547">
    <property type="entry name" value="tRNA-bd_dom"/>
</dbReference>
<dbReference type="InterPro" id="IPR012340">
    <property type="entry name" value="NA-bd_OB-fold"/>
</dbReference>